<evidence type="ECO:0000313" key="3">
    <source>
        <dbReference type="EMBL" id="KAL0440154.1"/>
    </source>
</evidence>
<reference evidence="3" key="1">
    <citation type="submission" date="2020-06" db="EMBL/GenBank/DDBJ databases">
        <authorList>
            <person name="Li T."/>
            <person name="Hu X."/>
            <person name="Zhang T."/>
            <person name="Song X."/>
            <person name="Zhang H."/>
            <person name="Dai N."/>
            <person name="Sheng W."/>
            <person name="Hou X."/>
            <person name="Wei L."/>
        </authorList>
    </citation>
    <scope>NUCLEOTIDE SEQUENCE</scope>
    <source>
        <strain evidence="3">KEN1</strain>
        <tissue evidence="3">Leaf</tissue>
    </source>
</reference>
<comment type="caution">
    <text evidence="3">The sequence shown here is derived from an EMBL/GenBank/DDBJ whole genome shotgun (WGS) entry which is preliminary data.</text>
</comment>
<dbReference type="GO" id="GO:0003676">
    <property type="term" value="F:nucleic acid binding"/>
    <property type="evidence" value="ECO:0007669"/>
    <property type="project" value="InterPro"/>
</dbReference>
<dbReference type="EMBL" id="JACGWN010000008">
    <property type="protein sequence ID" value="KAL0440154.1"/>
    <property type="molecule type" value="Genomic_DNA"/>
</dbReference>
<feature type="domain" description="RNase H type-1" evidence="1">
    <location>
        <begin position="395"/>
        <end position="456"/>
    </location>
</feature>
<sequence length="493" mass="55650">MARFSIKPENKMELYLGLPSRAARSKRELFAIILDRIWQKITGWNEKLLSQVGKEVLIKSAIQEVPTYAMGCFRLPITLLKEIHSMVANFWWSNRGKNKIHWISWNRLCESKLMDGLGFRQLHLFNLAMLAKQLWRIWIHPDKLISQVLNAKYFPNSDVFSATLGSRPSFTWRSILAAQYLFRAGCRWRVGSGSHIRVWFDPWFPQPHSFRPITPAPASLLDLCVSDLIDSDNGDWNVRLMHELFWPQDNDVILCIPLSRLGDSDLLVWHYSRNGMFSIQSAYHLACSLEDRPGTSSLGEVEFSWWRKVWQSKLPNKVKVFVWRACLNALPTSANLIRRIPGVQAVCPFCSVAEDILHSLVLCPFACQTSASIPFGGSLPSSQWQAPSQNSIKVNFDGANFDDGKEMGVGVVARNASGVCVAWGSRRVARPADGEMAEAVAAREAVQLAIRKGWRSGNVLAHSFARTARDFVEGDHDIPLAVANFVVLDTTLQ</sequence>
<dbReference type="InterPro" id="IPR002156">
    <property type="entry name" value="RNaseH_domain"/>
</dbReference>
<dbReference type="Gene3D" id="3.30.420.10">
    <property type="entry name" value="Ribonuclease H-like superfamily/Ribonuclease H"/>
    <property type="match status" value="1"/>
</dbReference>
<feature type="domain" description="Reverse transcriptase zinc-binding" evidence="2">
    <location>
        <begin position="277"/>
        <end position="368"/>
    </location>
</feature>
<dbReference type="PANTHER" id="PTHR33116:SF86">
    <property type="entry name" value="REVERSE TRANSCRIPTASE DOMAIN-CONTAINING PROTEIN"/>
    <property type="match status" value="1"/>
</dbReference>
<dbReference type="AlphaFoldDB" id="A0AAW2WEF5"/>
<dbReference type="Pfam" id="PF13456">
    <property type="entry name" value="RVT_3"/>
    <property type="match status" value="1"/>
</dbReference>
<dbReference type="Pfam" id="PF13966">
    <property type="entry name" value="zf-RVT"/>
    <property type="match status" value="1"/>
</dbReference>
<accession>A0AAW2WEF5</accession>
<dbReference type="InterPro" id="IPR036397">
    <property type="entry name" value="RNaseH_sf"/>
</dbReference>
<reference evidence="3" key="2">
    <citation type="journal article" date="2024" name="Plant">
        <title>Genomic evolution and insights into agronomic trait innovations of Sesamum species.</title>
        <authorList>
            <person name="Miao H."/>
            <person name="Wang L."/>
            <person name="Qu L."/>
            <person name="Liu H."/>
            <person name="Sun Y."/>
            <person name="Le M."/>
            <person name="Wang Q."/>
            <person name="Wei S."/>
            <person name="Zheng Y."/>
            <person name="Lin W."/>
            <person name="Duan Y."/>
            <person name="Cao H."/>
            <person name="Xiong S."/>
            <person name="Wang X."/>
            <person name="Wei L."/>
            <person name="Li C."/>
            <person name="Ma Q."/>
            <person name="Ju M."/>
            <person name="Zhao R."/>
            <person name="Li G."/>
            <person name="Mu C."/>
            <person name="Tian Q."/>
            <person name="Mei H."/>
            <person name="Zhang T."/>
            <person name="Gao T."/>
            <person name="Zhang H."/>
        </authorList>
    </citation>
    <scope>NUCLEOTIDE SEQUENCE</scope>
    <source>
        <strain evidence="3">KEN1</strain>
    </source>
</reference>
<dbReference type="GO" id="GO:0004523">
    <property type="term" value="F:RNA-DNA hybrid ribonuclease activity"/>
    <property type="evidence" value="ECO:0007669"/>
    <property type="project" value="InterPro"/>
</dbReference>
<protein>
    <submittedName>
        <fullName evidence="3">Mitochondrial protein</fullName>
    </submittedName>
</protein>
<gene>
    <name evidence="3" type="ORF">Slati_2498400</name>
</gene>
<organism evidence="3">
    <name type="scientific">Sesamum latifolium</name>
    <dbReference type="NCBI Taxonomy" id="2727402"/>
    <lineage>
        <taxon>Eukaryota</taxon>
        <taxon>Viridiplantae</taxon>
        <taxon>Streptophyta</taxon>
        <taxon>Embryophyta</taxon>
        <taxon>Tracheophyta</taxon>
        <taxon>Spermatophyta</taxon>
        <taxon>Magnoliopsida</taxon>
        <taxon>eudicotyledons</taxon>
        <taxon>Gunneridae</taxon>
        <taxon>Pentapetalae</taxon>
        <taxon>asterids</taxon>
        <taxon>lamiids</taxon>
        <taxon>Lamiales</taxon>
        <taxon>Pedaliaceae</taxon>
        <taxon>Sesamum</taxon>
    </lineage>
</organism>
<dbReference type="PANTHER" id="PTHR33116">
    <property type="entry name" value="REVERSE TRANSCRIPTASE ZINC-BINDING DOMAIN-CONTAINING PROTEIN-RELATED-RELATED"/>
    <property type="match status" value="1"/>
</dbReference>
<evidence type="ECO:0000259" key="2">
    <source>
        <dbReference type="Pfam" id="PF13966"/>
    </source>
</evidence>
<name>A0AAW2WEF5_9LAMI</name>
<evidence type="ECO:0000259" key="1">
    <source>
        <dbReference type="Pfam" id="PF13456"/>
    </source>
</evidence>
<proteinExistence type="predicted"/>
<dbReference type="InterPro" id="IPR026960">
    <property type="entry name" value="RVT-Znf"/>
</dbReference>